<keyword evidence="3" id="KW-0328">Glycosyltransferase</keyword>
<dbReference type="EC" id="2.4.-.-" evidence="3"/>
<evidence type="ECO:0000313" key="4">
    <source>
        <dbReference type="Proteomes" id="UP001254165"/>
    </source>
</evidence>
<dbReference type="Proteomes" id="UP001254165">
    <property type="component" value="Unassembled WGS sequence"/>
</dbReference>
<reference evidence="3 4" key="1">
    <citation type="submission" date="2023-07" db="EMBL/GenBank/DDBJ databases">
        <title>Novel species of Thermanaerothrix with wide hydrolytic capabilities.</title>
        <authorList>
            <person name="Zayulina K.S."/>
            <person name="Podosokorskaya O.A."/>
            <person name="Elcheninov A.G."/>
        </authorList>
    </citation>
    <scope>NUCLEOTIDE SEQUENCE [LARGE SCALE GENOMIC DNA]</scope>
    <source>
        <strain evidence="3 4">4228-RoL</strain>
    </source>
</reference>
<evidence type="ECO:0000313" key="3">
    <source>
        <dbReference type="EMBL" id="MDT8898589.1"/>
    </source>
</evidence>
<accession>A0ABU3NP23</accession>
<dbReference type="Pfam" id="PF13439">
    <property type="entry name" value="Glyco_transf_4"/>
    <property type="match status" value="1"/>
</dbReference>
<feature type="domain" description="Glycosyl transferase family 1" evidence="1">
    <location>
        <begin position="202"/>
        <end position="359"/>
    </location>
</feature>
<dbReference type="InterPro" id="IPR028098">
    <property type="entry name" value="Glyco_trans_4-like_N"/>
</dbReference>
<evidence type="ECO:0000259" key="2">
    <source>
        <dbReference type="Pfam" id="PF13439"/>
    </source>
</evidence>
<comment type="caution">
    <text evidence="3">The sequence shown here is derived from an EMBL/GenBank/DDBJ whole genome shotgun (WGS) entry which is preliminary data.</text>
</comment>
<dbReference type="CDD" id="cd03801">
    <property type="entry name" value="GT4_PimA-like"/>
    <property type="match status" value="1"/>
</dbReference>
<dbReference type="InterPro" id="IPR001296">
    <property type="entry name" value="Glyco_trans_1"/>
</dbReference>
<proteinExistence type="predicted"/>
<name>A0ABU3NP23_9CHLR</name>
<dbReference type="Gene3D" id="3.40.50.2000">
    <property type="entry name" value="Glycogen Phosphorylase B"/>
    <property type="match status" value="2"/>
</dbReference>
<sequence>MKDIRVLEIIKGLDIGGISGGAERFGVDLSIALAKKGIPIEICVFFKTYTELEKYWLDKIEEAGVTVISLATWKGNSSRSEFVKGTKKLLDYQTKHPFDLYHSHTQFGTLAALYVALRMGNVKVVRTAHITQEWEDSLYSRINRLIWGEIVFPLFVDAQVAVSKSVLQNIKKYWGQRFAKRQPAVIYNSIPIPYNIPTRTSREQNKFIIGTAARLIEHKGIRYLIEAASIVCQQIPDVKFLIAGEGELRGALQDLILQKGLTDIVFLLGQHPHIYEFLSQLDLFVLPSLLEGLPTVILESMAAGVPVIATNIPGTDELIEDGIDGWLVPPRDPKALAEKIIFALRSPHLRTQVSEAGRKKVEHFSIDKVADQYIALFQELLNS</sequence>
<dbReference type="PANTHER" id="PTHR12526">
    <property type="entry name" value="GLYCOSYLTRANSFERASE"/>
    <property type="match status" value="1"/>
</dbReference>
<dbReference type="EMBL" id="JAUHMF010000002">
    <property type="protein sequence ID" value="MDT8898589.1"/>
    <property type="molecule type" value="Genomic_DNA"/>
</dbReference>
<dbReference type="SUPFAM" id="SSF53756">
    <property type="entry name" value="UDP-Glycosyltransferase/glycogen phosphorylase"/>
    <property type="match status" value="1"/>
</dbReference>
<protein>
    <submittedName>
        <fullName evidence="3">Glycosyltransferase family 4 protein</fullName>
        <ecNumber evidence="3">2.4.-.-</ecNumber>
    </submittedName>
</protein>
<evidence type="ECO:0000259" key="1">
    <source>
        <dbReference type="Pfam" id="PF00534"/>
    </source>
</evidence>
<dbReference type="GO" id="GO:0016757">
    <property type="term" value="F:glycosyltransferase activity"/>
    <property type="evidence" value="ECO:0007669"/>
    <property type="project" value="UniProtKB-KW"/>
</dbReference>
<gene>
    <name evidence="3" type="ORF">QYE77_09935</name>
</gene>
<feature type="domain" description="Glycosyltransferase subfamily 4-like N-terminal" evidence="2">
    <location>
        <begin position="20"/>
        <end position="190"/>
    </location>
</feature>
<dbReference type="RefSeq" id="WP_315625252.1">
    <property type="nucleotide sequence ID" value="NZ_JAUHMF010000002.1"/>
</dbReference>
<keyword evidence="3" id="KW-0808">Transferase</keyword>
<dbReference type="Pfam" id="PF00534">
    <property type="entry name" value="Glycos_transf_1"/>
    <property type="match status" value="1"/>
</dbReference>
<keyword evidence="4" id="KW-1185">Reference proteome</keyword>
<organism evidence="3 4">
    <name type="scientific">Thermanaerothrix solaris</name>
    <dbReference type="NCBI Taxonomy" id="3058434"/>
    <lineage>
        <taxon>Bacteria</taxon>
        <taxon>Bacillati</taxon>
        <taxon>Chloroflexota</taxon>
        <taxon>Anaerolineae</taxon>
        <taxon>Anaerolineales</taxon>
        <taxon>Anaerolineaceae</taxon>
        <taxon>Thermanaerothrix</taxon>
    </lineage>
</organism>
<dbReference type="PANTHER" id="PTHR12526:SF630">
    <property type="entry name" value="GLYCOSYLTRANSFERASE"/>
    <property type="match status" value="1"/>
</dbReference>